<name>A0ABV6DIV5_9BACL</name>
<evidence type="ECO:0000259" key="6">
    <source>
        <dbReference type="Pfam" id="PF14689"/>
    </source>
</evidence>
<feature type="domain" description="SpoOB alpha-helical" evidence="6">
    <location>
        <begin position="71"/>
        <end position="119"/>
    </location>
</feature>
<dbReference type="Gene3D" id="3.30.565.30">
    <property type="entry name" value="Sporulation initiation phosphotransferase B (SpoOB), C-terminal domain"/>
    <property type="match status" value="1"/>
</dbReference>
<comment type="caution">
    <text evidence="7">The sequence shown here is derived from an EMBL/GenBank/DDBJ whole genome shotgun (WGS) entry which is preliminary data.</text>
</comment>
<feature type="domain" description="Sporulation initiation phosphotransferase B C-terminal" evidence="5">
    <location>
        <begin position="127"/>
        <end position="218"/>
    </location>
</feature>
<dbReference type="Gene3D" id="1.10.287.130">
    <property type="match status" value="1"/>
</dbReference>
<dbReference type="Pfam" id="PF14689">
    <property type="entry name" value="SPOB_a"/>
    <property type="match status" value="1"/>
</dbReference>
<feature type="compositionally biased region" description="Low complexity" evidence="4">
    <location>
        <begin position="36"/>
        <end position="45"/>
    </location>
</feature>
<evidence type="ECO:0000256" key="1">
    <source>
        <dbReference type="ARBA" id="ARBA00022553"/>
    </source>
</evidence>
<keyword evidence="8" id="KW-1185">Reference proteome</keyword>
<keyword evidence="2" id="KW-0808">Transferase</keyword>
<dbReference type="InterPro" id="IPR039506">
    <property type="entry name" value="SPOB_a"/>
</dbReference>
<reference evidence="7 8" key="1">
    <citation type="submission" date="2024-09" db="EMBL/GenBank/DDBJ databases">
        <authorList>
            <person name="Sun Q."/>
            <person name="Mori K."/>
        </authorList>
    </citation>
    <scope>NUCLEOTIDE SEQUENCE [LARGE SCALE GENOMIC DNA]</scope>
    <source>
        <strain evidence="7 8">CCM 7759</strain>
    </source>
</reference>
<gene>
    <name evidence="7" type="ORF">ACFFK0_08920</name>
</gene>
<dbReference type="SUPFAM" id="SSF55890">
    <property type="entry name" value="Sporulation response regulatory protein Spo0B"/>
    <property type="match status" value="1"/>
</dbReference>
<dbReference type="Pfam" id="PF14682">
    <property type="entry name" value="SPOB_ab"/>
    <property type="match status" value="1"/>
</dbReference>
<dbReference type="RefSeq" id="WP_377469773.1">
    <property type="nucleotide sequence ID" value="NZ_JBHLWN010000031.1"/>
</dbReference>
<organism evidence="7 8">
    <name type="scientific">Paenibacillus chartarius</name>
    <dbReference type="NCBI Taxonomy" id="747481"/>
    <lineage>
        <taxon>Bacteria</taxon>
        <taxon>Bacillati</taxon>
        <taxon>Bacillota</taxon>
        <taxon>Bacilli</taxon>
        <taxon>Bacillales</taxon>
        <taxon>Paenibacillaceae</taxon>
        <taxon>Paenibacillus</taxon>
    </lineage>
</organism>
<evidence type="ECO:0000256" key="3">
    <source>
        <dbReference type="ARBA" id="ARBA00022777"/>
    </source>
</evidence>
<dbReference type="Proteomes" id="UP001589776">
    <property type="component" value="Unassembled WGS sequence"/>
</dbReference>
<proteinExistence type="predicted"/>
<dbReference type="InterPro" id="IPR016122">
    <property type="entry name" value="SpoOB_C"/>
</dbReference>
<dbReference type="InterPro" id="IPR037100">
    <property type="entry name" value="Spo0B_C_sf"/>
</dbReference>
<evidence type="ECO:0000259" key="5">
    <source>
        <dbReference type="Pfam" id="PF14682"/>
    </source>
</evidence>
<accession>A0ABV6DIV5</accession>
<keyword evidence="1" id="KW-0597">Phosphoprotein</keyword>
<evidence type="ECO:0000256" key="2">
    <source>
        <dbReference type="ARBA" id="ARBA00022679"/>
    </source>
</evidence>
<evidence type="ECO:0000313" key="7">
    <source>
        <dbReference type="EMBL" id="MFC0212584.1"/>
    </source>
</evidence>
<keyword evidence="3" id="KW-0418">Kinase</keyword>
<sequence length="259" mass="29712">MIDIPWFIAGLAATALAGYALGKRTSKDVRDQQSNAEPAAAAVKPVESDTADALVDPEVEALLREQRETLHQEMVHTISHIRHDWMNDMQILSGYIQLKKYDYLAPYMEKIRLKLHNESVLGKLGDPSLVAYLLTFRTECKDFELELEFPQEIHIGELPLEDGAVERTVKHVLESFRRYAREYVHEPNAMTIEMAKEDEGLLIDFEYNGQYDADKLKRELDEQTLLAVVEDIYIEACELEEGLVSLAVRLPYRESDKTR</sequence>
<feature type="region of interest" description="Disordered" evidence="4">
    <location>
        <begin position="27"/>
        <end position="49"/>
    </location>
</feature>
<evidence type="ECO:0000256" key="4">
    <source>
        <dbReference type="SAM" id="MobiDB-lite"/>
    </source>
</evidence>
<protein>
    <submittedName>
        <fullName evidence="7">Spo0B domain-containing protein</fullName>
    </submittedName>
</protein>
<evidence type="ECO:0000313" key="8">
    <source>
        <dbReference type="Proteomes" id="UP001589776"/>
    </source>
</evidence>
<dbReference type="EMBL" id="JBHLWN010000031">
    <property type="protein sequence ID" value="MFC0212584.1"/>
    <property type="molecule type" value="Genomic_DNA"/>
</dbReference>
<dbReference type="InterPro" id="IPR016120">
    <property type="entry name" value="Sig_transdc_His_kin_SpoOB"/>
</dbReference>